<sequence length="249" mass="27527">MSLTFVYPIFAGGHALAMDIWAAKFTIREVHLQHVNRSVLTLDTSTPNKPIRVRCEEGLTNSDKRETESLKRGEIVQLLSTAVNTLLLPENLNRLRERLHNSGKTLRGRAEAPFPRFGENPSTTLEENSAGGNSGQVCSLLGLGRLTMQFPGEENPETNAQASFEESSPSLQSLQKVSVSDSVEESEHAETGVVEIQRVSSAGETGVSSEDTALSTMRRLKILNVHSYVQNALRQSFLRSHLRSRKIEE</sequence>
<dbReference type="EMBL" id="JBHFFA010000001">
    <property type="protein sequence ID" value="KAL2652950.1"/>
    <property type="molecule type" value="Genomic_DNA"/>
</dbReference>
<reference evidence="2 3" key="1">
    <citation type="submission" date="2024-09" db="EMBL/GenBank/DDBJ databases">
        <title>Chromosome-scale assembly of Riccia fluitans.</title>
        <authorList>
            <person name="Paukszto L."/>
            <person name="Sawicki J."/>
            <person name="Karawczyk K."/>
            <person name="Piernik-Szablinska J."/>
            <person name="Szczecinska M."/>
            <person name="Mazdziarz M."/>
        </authorList>
    </citation>
    <scope>NUCLEOTIDE SEQUENCE [LARGE SCALE GENOMIC DNA]</scope>
    <source>
        <strain evidence="2">Rf_01</strain>
        <tissue evidence="2">Aerial parts of the thallus</tissue>
    </source>
</reference>
<feature type="compositionally biased region" description="Polar residues" evidence="1">
    <location>
        <begin position="157"/>
        <end position="176"/>
    </location>
</feature>
<comment type="caution">
    <text evidence="2">The sequence shown here is derived from an EMBL/GenBank/DDBJ whole genome shotgun (WGS) entry which is preliminary data.</text>
</comment>
<evidence type="ECO:0000313" key="3">
    <source>
        <dbReference type="Proteomes" id="UP001605036"/>
    </source>
</evidence>
<dbReference type="AlphaFoldDB" id="A0ABD1ZNB9"/>
<feature type="region of interest" description="Disordered" evidence="1">
    <location>
        <begin position="108"/>
        <end position="133"/>
    </location>
</feature>
<gene>
    <name evidence="2" type="ORF">R1flu_021078</name>
</gene>
<proteinExistence type="predicted"/>
<protein>
    <submittedName>
        <fullName evidence="2">Uncharacterized protein</fullName>
    </submittedName>
</protein>
<evidence type="ECO:0000313" key="2">
    <source>
        <dbReference type="EMBL" id="KAL2652950.1"/>
    </source>
</evidence>
<dbReference type="Proteomes" id="UP001605036">
    <property type="component" value="Unassembled WGS sequence"/>
</dbReference>
<organism evidence="2 3">
    <name type="scientific">Riccia fluitans</name>
    <dbReference type="NCBI Taxonomy" id="41844"/>
    <lineage>
        <taxon>Eukaryota</taxon>
        <taxon>Viridiplantae</taxon>
        <taxon>Streptophyta</taxon>
        <taxon>Embryophyta</taxon>
        <taxon>Marchantiophyta</taxon>
        <taxon>Marchantiopsida</taxon>
        <taxon>Marchantiidae</taxon>
        <taxon>Marchantiales</taxon>
        <taxon>Ricciaceae</taxon>
        <taxon>Riccia</taxon>
    </lineage>
</organism>
<feature type="region of interest" description="Disordered" evidence="1">
    <location>
        <begin position="149"/>
        <end position="211"/>
    </location>
</feature>
<accession>A0ABD1ZNB9</accession>
<keyword evidence="3" id="KW-1185">Reference proteome</keyword>
<evidence type="ECO:0000256" key="1">
    <source>
        <dbReference type="SAM" id="MobiDB-lite"/>
    </source>
</evidence>
<name>A0ABD1ZNB9_9MARC</name>
<feature type="compositionally biased region" description="Polar residues" evidence="1">
    <location>
        <begin position="120"/>
        <end position="133"/>
    </location>
</feature>
<feature type="compositionally biased region" description="Polar residues" evidence="1">
    <location>
        <begin position="198"/>
        <end position="211"/>
    </location>
</feature>